<protein>
    <recommendedName>
        <fullName evidence="1">Transposase IS116/IS110/IS902 C-terminal domain-containing protein</fullName>
    </recommendedName>
</protein>
<reference evidence="2" key="2">
    <citation type="submission" date="2020-09" db="EMBL/GenBank/DDBJ databases">
        <authorList>
            <person name="Sun Q."/>
            <person name="Ohkuma M."/>
        </authorList>
    </citation>
    <scope>NUCLEOTIDE SEQUENCE</scope>
    <source>
        <strain evidence="2">JCM 4369</strain>
    </source>
</reference>
<dbReference type="GO" id="GO:0004803">
    <property type="term" value="F:transposase activity"/>
    <property type="evidence" value="ECO:0007669"/>
    <property type="project" value="InterPro"/>
</dbReference>
<dbReference type="InterPro" id="IPR003346">
    <property type="entry name" value="Transposase_20"/>
</dbReference>
<dbReference type="AlphaFoldDB" id="A0A918MEB7"/>
<evidence type="ECO:0000313" key="2">
    <source>
        <dbReference type="EMBL" id="GGV12132.1"/>
    </source>
</evidence>
<organism evidence="2 3">
    <name type="scientific">Streptomyces filipinensis</name>
    <dbReference type="NCBI Taxonomy" id="66887"/>
    <lineage>
        <taxon>Bacteria</taxon>
        <taxon>Bacillati</taxon>
        <taxon>Actinomycetota</taxon>
        <taxon>Actinomycetes</taxon>
        <taxon>Kitasatosporales</taxon>
        <taxon>Streptomycetaceae</taxon>
        <taxon>Streptomyces</taxon>
    </lineage>
</organism>
<dbReference type="RefSeq" id="WP_191876491.1">
    <property type="nucleotide sequence ID" value="NZ_BMTD01000015.1"/>
</dbReference>
<sequence>MADRLEVIDALKVVIDRLDDALAQAAKADPRVKALTTLLGIGPLTALVIVAEIGDIRRWLRFGLGCWGSVMGGTGAWVGAELLVCQV</sequence>
<dbReference type="Proteomes" id="UP000618795">
    <property type="component" value="Unassembled WGS sequence"/>
</dbReference>
<gene>
    <name evidence="2" type="ORF">GCM10010260_58440</name>
</gene>
<comment type="caution">
    <text evidence="2">The sequence shown here is derived from an EMBL/GenBank/DDBJ whole genome shotgun (WGS) entry which is preliminary data.</text>
</comment>
<evidence type="ECO:0000313" key="3">
    <source>
        <dbReference type="Proteomes" id="UP000618795"/>
    </source>
</evidence>
<dbReference type="EMBL" id="BMTD01000015">
    <property type="protein sequence ID" value="GGV12132.1"/>
    <property type="molecule type" value="Genomic_DNA"/>
</dbReference>
<accession>A0A918MEB7</accession>
<name>A0A918MEB7_9ACTN</name>
<dbReference type="GO" id="GO:0003677">
    <property type="term" value="F:DNA binding"/>
    <property type="evidence" value="ECO:0007669"/>
    <property type="project" value="InterPro"/>
</dbReference>
<reference evidence="2" key="1">
    <citation type="journal article" date="2014" name="Int. J. Syst. Evol. Microbiol.">
        <title>Complete genome sequence of Corynebacterium casei LMG S-19264T (=DSM 44701T), isolated from a smear-ripened cheese.</title>
        <authorList>
            <consortium name="US DOE Joint Genome Institute (JGI-PGF)"/>
            <person name="Walter F."/>
            <person name="Albersmeier A."/>
            <person name="Kalinowski J."/>
            <person name="Ruckert C."/>
        </authorList>
    </citation>
    <scope>NUCLEOTIDE SEQUENCE</scope>
    <source>
        <strain evidence="2">JCM 4369</strain>
    </source>
</reference>
<feature type="domain" description="Transposase IS116/IS110/IS902 C-terminal" evidence="1">
    <location>
        <begin position="33"/>
        <end position="59"/>
    </location>
</feature>
<dbReference type="GO" id="GO:0006313">
    <property type="term" value="P:DNA transposition"/>
    <property type="evidence" value="ECO:0007669"/>
    <property type="project" value="InterPro"/>
</dbReference>
<evidence type="ECO:0000259" key="1">
    <source>
        <dbReference type="Pfam" id="PF02371"/>
    </source>
</evidence>
<keyword evidence="3" id="KW-1185">Reference proteome</keyword>
<dbReference type="Pfam" id="PF02371">
    <property type="entry name" value="Transposase_20"/>
    <property type="match status" value="1"/>
</dbReference>
<proteinExistence type="predicted"/>